<evidence type="ECO:0000313" key="2">
    <source>
        <dbReference type="Proteomes" id="UP000787472"/>
    </source>
</evidence>
<sequence>MISTFDIIRAAETQTGMKAQLEPLVAQGLAQLVNALNTEAPLSERGWGSIRNTLTTTLANRLRVEHYLDKHPEILQTPIERPLFVFGLPRTGTTLVINLLNEDSARRCFLRWESLNSVPPPKAAELSTDPRCVESQKLTELSLKYAPQIAAIHYENADSPTECQFAMSQSFCAQYFDAIAEVPGYREWFLNTSYLPAFQYQKRLLQLLQTEAPGRWTLKNPWHPLFLDDLTQVYPDAQLVMTHRDPVEVVGSCCSLIKNVRMMLSDNVDLHSIGETMMDTFTLMVERTLAYKEKHGWDAIYDLQYVDVMRDPIGEIKKMYAALDEPWSATAESAMTTYLNNNPKGQFGKHEYNLEEYGLTRQIVRERFADYCQRFNITCQD</sequence>
<name>A0A9E5MNF5_9GAMM</name>
<accession>A0A9E5MNF5</accession>
<dbReference type="Pfam" id="PF13469">
    <property type="entry name" value="Sulfotransfer_3"/>
    <property type="match status" value="1"/>
</dbReference>
<evidence type="ECO:0000313" key="1">
    <source>
        <dbReference type="EMBL" id="NHO67450.1"/>
    </source>
</evidence>
<dbReference type="AlphaFoldDB" id="A0A9E5MNF5"/>
<organism evidence="1 2">
    <name type="scientific">Pseudomaricurvus hydrocarbonicus</name>
    <dbReference type="NCBI Taxonomy" id="1470433"/>
    <lineage>
        <taxon>Bacteria</taxon>
        <taxon>Pseudomonadati</taxon>
        <taxon>Pseudomonadota</taxon>
        <taxon>Gammaproteobacteria</taxon>
        <taxon>Cellvibrionales</taxon>
        <taxon>Cellvibrionaceae</taxon>
        <taxon>Pseudomaricurvus</taxon>
    </lineage>
</organism>
<reference evidence="1" key="1">
    <citation type="submission" date="2020-03" db="EMBL/GenBank/DDBJ databases">
        <authorList>
            <person name="Guo F."/>
        </authorList>
    </citation>
    <scope>NUCLEOTIDE SEQUENCE</scope>
    <source>
        <strain evidence="1">JCM 30134</strain>
    </source>
</reference>
<proteinExistence type="predicted"/>
<dbReference type="PANTHER" id="PTHR36451:SF1">
    <property type="entry name" value="OMEGA-HYDROXY-BETA-DIHYDROMENAQUINONE-9 SULFOTRANSFERASE STF3"/>
    <property type="match status" value="1"/>
</dbReference>
<dbReference type="PANTHER" id="PTHR36451">
    <property type="entry name" value="PAPS-DEPENDENT SULFOTRANSFERASE STF3"/>
    <property type="match status" value="1"/>
</dbReference>
<dbReference type="RefSeq" id="WP_167190185.1">
    <property type="nucleotide sequence ID" value="NZ_JAAONZ010000017.1"/>
</dbReference>
<dbReference type="InterPro" id="IPR027417">
    <property type="entry name" value="P-loop_NTPase"/>
</dbReference>
<comment type="caution">
    <text evidence="1">The sequence shown here is derived from an EMBL/GenBank/DDBJ whole genome shotgun (WGS) entry which is preliminary data.</text>
</comment>
<dbReference type="SUPFAM" id="SSF52540">
    <property type="entry name" value="P-loop containing nucleoside triphosphate hydrolases"/>
    <property type="match status" value="1"/>
</dbReference>
<keyword evidence="2" id="KW-1185">Reference proteome</keyword>
<dbReference type="Proteomes" id="UP000787472">
    <property type="component" value="Unassembled WGS sequence"/>
</dbReference>
<dbReference type="Gene3D" id="3.40.50.300">
    <property type="entry name" value="P-loop containing nucleotide triphosphate hydrolases"/>
    <property type="match status" value="1"/>
</dbReference>
<dbReference type="InterPro" id="IPR052736">
    <property type="entry name" value="Stf3_sulfotransferase"/>
</dbReference>
<gene>
    <name evidence="1" type="ORF">G8770_18045</name>
</gene>
<dbReference type="EMBL" id="JAAONZ010000017">
    <property type="protein sequence ID" value="NHO67450.1"/>
    <property type="molecule type" value="Genomic_DNA"/>
</dbReference>
<protein>
    <submittedName>
        <fullName evidence="1">Sulfotransferase</fullName>
    </submittedName>
</protein>